<dbReference type="Gene3D" id="3.40.50.300">
    <property type="entry name" value="P-loop containing nucleotide triphosphate hydrolases"/>
    <property type="match status" value="1"/>
</dbReference>
<feature type="domain" description="KAP NTPase" evidence="2">
    <location>
        <begin position="158"/>
        <end position="422"/>
    </location>
</feature>
<dbReference type="InterPro" id="IPR052754">
    <property type="entry name" value="NTPase_KAP_P-loop"/>
</dbReference>
<dbReference type="SUPFAM" id="SSF52540">
    <property type="entry name" value="P-loop containing nucleoside triphosphate hydrolases"/>
    <property type="match status" value="1"/>
</dbReference>
<dbReference type="PANTHER" id="PTHR22674">
    <property type="entry name" value="NTPASE, KAP FAMILY P-LOOP DOMAIN-CONTAINING 1"/>
    <property type="match status" value="1"/>
</dbReference>
<evidence type="ECO:0000256" key="1">
    <source>
        <dbReference type="SAM" id="Phobius"/>
    </source>
</evidence>
<evidence type="ECO:0000259" key="2">
    <source>
        <dbReference type="Pfam" id="PF07693"/>
    </source>
</evidence>
<dbReference type="PANTHER" id="PTHR22674:SF6">
    <property type="entry name" value="NTPASE KAP FAMILY P-LOOP DOMAIN-CONTAINING PROTEIN 1"/>
    <property type="match status" value="1"/>
</dbReference>
<sequence>MNKYYKITWLFIGLTILFYDTLKSVYEKQIVEPILSNTKSNILVDIVFIVIVFIFIWKLYKNFINKTFISKHQLFFSCAVLILYGFIRIFENYSFLGSSLFNEIKYFDILFLYFLLSPITFLLAFLHKKKSPDLTLENLYTDSPIVQDDEDILDRNYKAKRIAEEIYETKSKEAIGFGITGEWGSGKTSFLNLLKKEIKSRNNEDFVLIDFNPWLNLGVESIIQDYFDTIQTALRPYGEDIYREIKHYSDSLLNISKSSISDTLKKVIGVTLKKNVTAEFSDLNRLLKKINKRVIVFIDDFDRLQPSEIFEILKLIRNTAGFDNFIYIVAYDKSYVKESLENFNIPNSEKFSEKIFLKEEHLIPATQGQICTFIKDSLIENIEDEDGQIANYFNVGSLFRSSEIIISLKHLRDAKRFLNSFINDYKIIKNEILFTDYFNLKLLKFKFYDVYILLFLNRSKFLNERGQYFGKGGSKYCLQNKYENDGNNNFGFRPKDHSKSILGKFIVDHLNYSEQERSEISKLMLKLFETEKYNNKHHSSIIFHQNYHKYFKDNLNINDLSEADFNEAINEDYVILHEKIDKWHSENKLDLVRYRFYEISINDIDSSEKYELIIESIFYLANLKVKNSNFKSHIFGYDHSVLLNLIDNRDSKISNKLYQGEEEPLRKFIEERFSSASSPFAFESDLLNYIINNNHKKDSFTLNDERIIELLIFYLENYLNSKDSLTNNVWLLFHNCKTIWQRIDDGNYIKQPKYFPRAQELLINFIKKDLDSFLVTFIEPQSFYGNERAGGNHIGVSTGVKNNIFGSYEAFEKFLTELDADKLEKPTYFKDEFLSFLKKFKENEYQMIEFEFTYPLAIERLESFKRG</sequence>
<dbReference type="STRING" id="570521.SAMN04488508_101675"/>
<dbReference type="InterPro" id="IPR027417">
    <property type="entry name" value="P-loop_NTPase"/>
</dbReference>
<gene>
    <name evidence="3" type="ORF">SAMN04488508_101675</name>
</gene>
<reference evidence="4" key="1">
    <citation type="submission" date="2016-11" db="EMBL/GenBank/DDBJ databases">
        <authorList>
            <person name="Varghese N."/>
            <person name="Submissions S."/>
        </authorList>
    </citation>
    <scope>NUCLEOTIDE SEQUENCE [LARGE SCALE GENOMIC DNA]</scope>
    <source>
        <strain evidence="4">DSM 22623</strain>
    </source>
</reference>
<keyword evidence="1" id="KW-0472">Membrane</keyword>
<dbReference type="Proteomes" id="UP000184432">
    <property type="component" value="Unassembled WGS sequence"/>
</dbReference>
<keyword evidence="4" id="KW-1185">Reference proteome</keyword>
<dbReference type="Pfam" id="PF07693">
    <property type="entry name" value="KAP_NTPase"/>
    <property type="match status" value="1"/>
</dbReference>
<dbReference type="InterPro" id="IPR011646">
    <property type="entry name" value="KAP_P-loop"/>
</dbReference>
<dbReference type="OrthoDB" id="88903at2"/>
<feature type="transmembrane region" description="Helical" evidence="1">
    <location>
        <begin position="72"/>
        <end position="90"/>
    </location>
</feature>
<accession>A0A1M6B7X5</accession>
<proteinExistence type="predicted"/>
<keyword evidence="1" id="KW-1133">Transmembrane helix</keyword>
<dbReference type="RefSeq" id="WP_073313870.1">
    <property type="nucleotide sequence ID" value="NZ_FQYP01000001.1"/>
</dbReference>
<feature type="transmembrane region" description="Helical" evidence="1">
    <location>
        <begin position="110"/>
        <end position="126"/>
    </location>
</feature>
<evidence type="ECO:0000313" key="3">
    <source>
        <dbReference type="EMBL" id="SHI44815.1"/>
    </source>
</evidence>
<dbReference type="AlphaFoldDB" id="A0A1M6B7X5"/>
<feature type="transmembrane region" description="Helical" evidence="1">
    <location>
        <begin position="42"/>
        <end position="60"/>
    </location>
</feature>
<protein>
    <submittedName>
        <fullName evidence="3">KAP family P-loop domain-containing protein</fullName>
    </submittedName>
</protein>
<organism evidence="3 4">
    <name type="scientific">Aquimarina spongiae</name>
    <dbReference type="NCBI Taxonomy" id="570521"/>
    <lineage>
        <taxon>Bacteria</taxon>
        <taxon>Pseudomonadati</taxon>
        <taxon>Bacteroidota</taxon>
        <taxon>Flavobacteriia</taxon>
        <taxon>Flavobacteriales</taxon>
        <taxon>Flavobacteriaceae</taxon>
        <taxon>Aquimarina</taxon>
    </lineage>
</organism>
<name>A0A1M6B7X5_9FLAO</name>
<evidence type="ECO:0000313" key="4">
    <source>
        <dbReference type="Proteomes" id="UP000184432"/>
    </source>
</evidence>
<keyword evidence="1" id="KW-0812">Transmembrane</keyword>
<dbReference type="EMBL" id="FQYP01000001">
    <property type="protein sequence ID" value="SHI44815.1"/>
    <property type="molecule type" value="Genomic_DNA"/>
</dbReference>